<dbReference type="CDD" id="cd04301">
    <property type="entry name" value="NAT_SF"/>
    <property type="match status" value="1"/>
</dbReference>
<reference evidence="2 3" key="1">
    <citation type="submission" date="2015-03" db="EMBL/GenBank/DDBJ databases">
        <title>Genome sequence of Pseudoalteromonas aurantia.</title>
        <authorList>
            <person name="Xie B.-B."/>
            <person name="Rong J.-C."/>
            <person name="Qin Q.-L."/>
            <person name="Zhang Y.-Z."/>
        </authorList>
    </citation>
    <scope>NUCLEOTIDE SEQUENCE [LARGE SCALE GENOMIC DNA]</scope>
    <source>
        <strain evidence="2 3">208</strain>
    </source>
</reference>
<protein>
    <recommendedName>
        <fullName evidence="1">N-acetyltransferase domain-containing protein</fullName>
    </recommendedName>
</protein>
<dbReference type="Proteomes" id="UP000615755">
    <property type="component" value="Unassembled WGS sequence"/>
</dbReference>
<dbReference type="EMBL" id="AQGV01000012">
    <property type="protein sequence ID" value="MBE0368194.1"/>
    <property type="molecule type" value="Genomic_DNA"/>
</dbReference>
<dbReference type="Pfam" id="PF00583">
    <property type="entry name" value="Acetyltransf_1"/>
    <property type="match status" value="1"/>
</dbReference>
<dbReference type="SUPFAM" id="SSF55729">
    <property type="entry name" value="Acyl-CoA N-acyltransferases (Nat)"/>
    <property type="match status" value="1"/>
</dbReference>
<evidence type="ECO:0000313" key="2">
    <source>
        <dbReference type="EMBL" id="MBE0368194.1"/>
    </source>
</evidence>
<dbReference type="InterPro" id="IPR016181">
    <property type="entry name" value="Acyl_CoA_acyltransferase"/>
</dbReference>
<accession>A0ABR9ECW3</accession>
<sequence>MELVIPAEKQLRTLMLWFEDEQAVREWAGPSFPFPFNFESFKKNLNLNKVSSYVLVDNKEECFAFGQVYERLGRCHLGRLSVSPQHRGEGIANHLISLLIKQGRTLFHLEEVSLFVLMHNLSAIRAYEKAGFRFATYPGTIPYNECLYMTLSCR</sequence>
<dbReference type="InterPro" id="IPR000182">
    <property type="entry name" value="GNAT_dom"/>
</dbReference>
<proteinExistence type="predicted"/>
<dbReference type="PROSITE" id="PS51186">
    <property type="entry name" value="GNAT"/>
    <property type="match status" value="1"/>
</dbReference>
<dbReference type="RefSeq" id="WP_192507502.1">
    <property type="nucleotide sequence ID" value="NZ_AQGV01000012.1"/>
</dbReference>
<feature type="domain" description="N-acetyltransferase" evidence="1">
    <location>
        <begin position="9"/>
        <end position="154"/>
    </location>
</feature>
<keyword evidence="3" id="KW-1185">Reference proteome</keyword>
<dbReference type="Gene3D" id="3.40.630.30">
    <property type="match status" value="1"/>
</dbReference>
<name>A0ABR9ECW3_9GAMM</name>
<evidence type="ECO:0000313" key="3">
    <source>
        <dbReference type="Proteomes" id="UP000615755"/>
    </source>
</evidence>
<evidence type="ECO:0000259" key="1">
    <source>
        <dbReference type="PROSITE" id="PS51186"/>
    </source>
</evidence>
<organism evidence="2 3">
    <name type="scientific">Pseudoalteromonas aurantia 208</name>
    <dbReference type="NCBI Taxonomy" id="1314867"/>
    <lineage>
        <taxon>Bacteria</taxon>
        <taxon>Pseudomonadati</taxon>
        <taxon>Pseudomonadota</taxon>
        <taxon>Gammaproteobacteria</taxon>
        <taxon>Alteromonadales</taxon>
        <taxon>Pseudoalteromonadaceae</taxon>
        <taxon>Pseudoalteromonas</taxon>
    </lineage>
</organism>
<comment type="caution">
    <text evidence="2">The sequence shown here is derived from an EMBL/GenBank/DDBJ whole genome shotgun (WGS) entry which is preliminary data.</text>
</comment>
<gene>
    <name evidence="2" type="ORF">PAUR_a1748</name>
</gene>